<proteinExistence type="predicted"/>
<comment type="caution">
    <text evidence="2">The sequence shown here is derived from an EMBL/GenBank/DDBJ whole genome shotgun (WGS) entry which is preliminary data.</text>
</comment>
<feature type="compositionally biased region" description="Low complexity" evidence="1">
    <location>
        <begin position="105"/>
        <end position="123"/>
    </location>
</feature>
<accession>A0A835QJP9</accession>
<evidence type="ECO:0000313" key="3">
    <source>
        <dbReference type="Proteomes" id="UP000639772"/>
    </source>
</evidence>
<evidence type="ECO:0000256" key="1">
    <source>
        <dbReference type="SAM" id="MobiDB-lite"/>
    </source>
</evidence>
<dbReference type="Proteomes" id="UP000639772">
    <property type="component" value="Chromosome 7"/>
</dbReference>
<reference evidence="2 3" key="1">
    <citation type="journal article" date="2020" name="Nat. Food">
        <title>A phased Vanilla planifolia genome enables genetic improvement of flavour and production.</title>
        <authorList>
            <person name="Hasing T."/>
            <person name="Tang H."/>
            <person name="Brym M."/>
            <person name="Khazi F."/>
            <person name="Huang T."/>
            <person name="Chambers A.H."/>
        </authorList>
    </citation>
    <scope>NUCLEOTIDE SEQUENCE [LARGE SCALE GENOMIC DNA]</scope>
    <source>
        <tissue evidence="2">Leaf</tissue>
    </source>
</reference>
<protein>
    <submittedName>
        <fullName evidence="2">Uncharacterized protein</fullName>
    </submittedName>
</protein>
<name>A0A835QJP9_VANPL</name>
<dbReference type="EMBL" id="JADCNM010000007">
    <property type="protein sequence ID" value="KAG0474590.1"/>
    <property type="molecule type" value="Genomic_DNA"/>
</dbReference>
<feature type="region of interest" description="Disordered" evidence="1">
    <location>
        <begin position="105"/>
        <end position="147"/>
    </location>
</feature>
<dbReference type="AlphaFoldDB" id="A0A835QJP9"/>
<sequence length="166" mass="18191">MASHYLFLILHFQPGDSRLRQPLLCVLCCHRPQFTSVDSAILTSQRAVDNHNLHISPTGNSSRGTTAGRHYSVSTPSGILSVAAVLIGRRPIAVTDESPMTLSPLLLSENPLSTTSSPATTPANVHSQHLDRRRGSQPLPDALSWIREPSRGQLFQANYHMHTKPN</sequence>
<organism evidence="2 3">
    <name type="scientific">Vanilla planifolia</name>
    <name type="common">Vanilla</name>
    <dbReference type="NCBI Taxonomy" id="51239"/>
    <lineage>
        <taxon>Eukaryota</taxon>
        <taxon>Viridiplantae</taxon>
        <taxon>Streptophyta</taxon>
        <taxon>Embryophyta</taxon>
        <taxon>Tracheophyta</taxon>
        <taxon>Spermatophyta</taxon>
        <taxon>Magnoliopsida</taxon>
        <taxon>Liliopsida</taxon>
        <taxon>Asparagales</taxon>
        <taxon>Orchidaceae</taxon>
        <taxon>Vanilloideae</taxon>
        <taxon>Vanilleae</taxon>
        <taxon>Vanilla</taxon>
    </lineage>
</organism>
<gene>
    <name evidence="2" type="ORF">HPP92_014276</name>
</gene>
<evidence type="ECO:0000313" key="2">
    <source>
        <dbReference type="EMBL" id="KAG0474590.1"/>
    </source>
</evidence>